<feature type="binding site" evidence="4">
    <location>
        <begin position="75"/>
        <end position="77"/>
    </location>
    <ligand>
        <name>acetyl-CoA</name>
        <dbReference type="ChEBI" id="CHEBI:57288"/>
        <label>1</label>
    </ligand>
</feature>
<dbReference type="EMBL" id="JBHUFZ010000028">
    <property type="protein sequence ID" value="MFD1890887.1"/>
    <property type="molecule type" value="Genomic_DNA"/>
</dbReference>
<keyword evidence="2 4" id="KW-0677">Repeat</keyword>
<feature type="domain" description="N-acetyltransferase" evidence="5">
    <location>
        <begin position="6"/>
        <end position="144"/>
    </location>
</feature>
<evidence type="ECO:0000313" key="7">
    <source>
        <dbReference type="Proteomes" id="UP001597326"/>
    </source>
</evidence>
<dbReference type="Proteomes" id="UP001597326">
    <property type="component" value="Unassembled WGS sequence"/>
</dbReference>
<evidence type="ECO:0000256" key="2">
    <source>
        <dbReference type="ARBA" id="ARBA00022737"/>
    </source>
</evidence>
<feature type="binding site" evidence="4">
    <location>
        <begin position="241"/>
        <end position="247"/>
    </location>
    <ligand>
        <name>acetyl-CoA</name>
        <dbReference type="ChEBI" id="CHEBI:57288"/>
        <label>2</label>
    </ligand>
</feature>
<dbReference type="PANTHER" id="PTHR43877">
    <property type="entry name" value="AMINOALKYLPHOSPHONATE N-ACETYLTRANSFERASE-RELATED-RELATED"/>
    <property type="match status" value="1"/>
</dbReference>
<feature type="binding site" evidence="4">
    <location>
        <begin position="234"/>
        <end position="236"/>
    </location>
    <ligand>
        <name>acetyl-CoA</name>
        <dbReference type="ChEBI" id="CHEBI:57288"/>
        <label>2</label>
    </ligand>
</feature>
<feature type="binding site" evidence="4">
    <location>
        <position position="215"/>
    </location>
    <ligand>
        <name>1D-myo-inositol 2-(L-cysteinylamino)-2-deoxy-alpha-D-glucopyranoside</name>
        <dbReference type="ChEBI" id="CHEBI:58887"/>
    </ligand>
</feature>
<feature type="binding site" evidence="4">
    <location>
        <position position="268"/>
    </location>
    <ligand>
        <name>1D-myo-inositol 2-(L-cysteinylamino)-2-deoxy-alpha-D-glucopyranoside</name>
        <dbReference type="ChEBI" id="CHEBI:58887"/>
    </ligand>
</feature>
<dbReference type="RefSeq" id="WP_343874568.1">
    <property type="nucleotide sequence ID" value="NZ_BAAAIX010000026.1"/>
</dbReference>
<comment type="catalytic activity">
    <reaction evidence="4">
        <text>1D-myo-inositol 2-(L-cysteinylamino)-2-deoxy-alpha-D-glucopyranoside + acetyl-CoA = mycothiol + CoA + H(+)</text>
        <dbReference type="Rhea" id="RHEA:26172"/>
        <dbReference type="ChEBI" id="CHEBI:15378"/>
        <dbReference type="ChEBI" id="CHEBI:16768"/>
        <dbReference type="ChEBI" id="CHEBI:57287"/>
        <dbReference type="ChEBI" id="CHEBI:57288"/>
        <dbReference type="ChEBI" id="CHEBI:58887"/>
        <dbReference type="EC" id="2.3.1.189"/>
    </reaction>
</comment>
<feature type="domain" description="N-acetyltransferase" evidence="5">
    <location>
        <begin position="148"/>
        <end position="302"/>
    </location>
</feature>
<evidence type="ECO:0000313" key="6">
    <source>
        <dbReference type="EMBL" id="MFD1890887.1"/>
    </source>
</evidence>
<dbReference type="HAMAP" id="MF_01698">
    <property type="entry name" value="MshD"/>
    <property type="match status" value="1"/>
</dbReference>
<keyword evidence="1 4" id="KW-0808">Transferase</keyword>
<dbReference type="SUPFAM" id="SSF55729">
    <property type="entry name" value="Acyl-CoA N-acyltransferases (Nat)"/>
    <property type="match status" value="1"/>
</dbReference>
<dbReference type="InterPro" id="IPR000182">
    <property type="entry name" value="GNAT_dom"/>
</dbReference>
<feature type="binding site" evidence="4">
    <location>
        <begin position="83"/>
        <end position="88"/>
    </location>
    <ligand>
        <name>acetyl-CoA</name>
        <dbReference type="ChEBI" id="CHEBI:57288"/>
        <label>1</label>
    </ligand>
</feature>
<dbReference type="CDD" id="cd04301">
    <property type="entry name" value="NAT_SF"/>
    <property type="match status" value="2"/>
</dbReference>
<accession>A0ABW4RX76</accession>
<protein>
    <recommendedName>
        <fullName evidence="4">Mycothiol acetyltransferase</fullName>
        <shortName evidence="4">MSH acetyltransferase</shortName>
        <ecNumber evidence="4">2.3.1.189</ecNumber>
    </recommendedName>
    <alternativeName>
        <fullName evidence="4">Mycothiol synthase</fullName>
    </alternativeName>
</protein>
<dbReference type="InterPro" id="IPR050832">
    <property type="entry name" value="Bact_Acetyltransf"/>
</dbReference>
<comment type="caution">
    <text evidence="4">Lacks conserved residue(s) required for the propagation of feature annotation.</text>
</comment>
<evidence type="ECO:0000256" key="3">
    <source>
        <dbReference type="ARBA" id="ARBA00023315"/>
    </source>
</evidence>
<comment type="similarity">
    <text evidence="4">Belongs to the acetyltransferase family. MshD subfamily.</text>
</comment>
<reference evidence="7" key="1">
    <citation type="journal article" date="2019" name="Int. J. Syst. Evol. Microbiol.">
        <title>The Global Catalogue of Microorganisms (GCM) 10K type strain sequencing project: providing services to taxonomists for standard genome sequencing and annotation.</title>
        <authorList>
            <consortium name="The Broad Institute Genomics Platform"/>
            <consortium name="The Broad Institute Genome Sequencing Center for Infectious Disease"/>
            <person name="Wu L."/>
            <person name="Ma J."/>
        </authorList>
    </citation>
    <scope>NUCLEOTIDE SEQUENCE [LARGE SCALE GENOMIC DNA]</scope>
    <source>
        <strain evidence="7">CAIM 431</strain>
    </source>
</reference>
<evidence type="ECO:0000256" key="1">
    <source>
        <dbReference type="ARBA" id="ARBA00022679"/>
    </source>
</evidence>
<dbReference type="InterPro" id="IPR016181">
    <property type="entry name" value="Acyl_CoA_acyltransferase"/>
</dbReference>
<organism evidence="6 7">
    <name type="scientific">Luteococcus peritonei</name>
    <dbReference type="NCBI Taxonomy" id="88874"/>
    <lineage>
        <taxon>Bacteria</taxon>
        <taxon>Bacillati</taxon>
        <taxon>Actinomycetota</taxon>
        <taxon>Actinomycetes</taxon>
        <taxon>Propionibacteriales</taxon>
        <taxon>Propionibacteriaceae</taxon>
        <taxon>Luteococcus</taxon>
    </lineage>
</organism>
<dbReference type="InterPro" id="IPR017813">
    <property type="entry name" value="Mycothiol_AcTrfase"/>
</dbReference>
<keyword evidence="7" id="KW-1185">Reference proteome</keyword>
<dbReference type="Pfam" id="PF13673">
    <property type="entry name" value="Acetyltransf_10"/>
    <property type="match status" value="1"/>
</dbReference>
<sequence>MSTCIERTGALTPPQRLAVEGLVAAVALHDEVRPLNEQAMFALAGRGHVVHWLAWSGRTLVGYAQADRDEHSVQLLVHPEHRRQGIASQLAEQVAKVERTPTWWAFGRLPGADQVARTTGAALGRELLVMERDLVALPPVAEAAPEGVVIRSFQPGDRDALLEVNALAFSHHPEQGEMGPEDFERRTQEAWFDPAGLLVAADDETGAFLGFHWTKTDHMDPAEPAELLGEVYVIGVHPDAAGRGIGRALLSAGLAHLADKGVRRVRLYVEASERRVVTMYLSAGFVEITRDASYTTSAKDTL</sequence>
<dbReference type="NCBIfam" id="TIGR03448">
    <property type="entry name" value="mycothiol_MshD"/>
    <property type="match status" value="1"/>
</dbReference>
<dbReference type="PROSITE" id="PS51186">
    <property type="entry name" value="GNAT"/>
    <property type="match status" value="2"/>
</dbReference>
<feature type="binding site" evidence="4">
    <location>
        <position position="174"/>
    </location>
    <ligand>
        <name>1D-myo-inositol 2-(L-cysteinylamino)-2-deoxy-alpha-D-glucopyranoside</name>
        <dbReference type="ChEBI" id="CHEBI:58887"/>
    </ligand>
</feature>
<dbReference type="PIRSF" id="PIRSF021524">
    <property type="entry name" value="MSH_acetyltransferase"/>
    <property type="match status" value="1"/>
</dbReference>
<evidence type="ECO:0000256" key="4">
    <source>
        <dbReference type="HAMAP-Rule" id="MF_01698"/>
    </source>
</evidence>
<comment type="function">
    <text evidence="4">Catalyzes the transfer of acetyl from acetyl-CoA to desacetylmycothiol (Cys-GlcN-Ins) to form mycothiol.</text>
</comment>
<comment type="caution">
    <text evidence="6">The sequence shown here is derived from an EMBL/GenBank/DDBJ whole genome shotgun (WGS) entry which is preliminary data.</text>
</comment>
<comment type="subunit">
    <text evidence="4">Monomer.</text>
</comment>
<name>A0ABW4RX76_9ACTN</name>
<evidence type="ECO:0000259" key="5">
    <source>
        <dbReference type="PROSITE" id="PS51186"/>
    </source>
</evidence>
<dbReference type="GO" id="GO:0035447">
    <property type="term" value="F:mycothiol synthase activity"/>
    <property type="evidence" value="ECO:0007669"/>
    <property type="project" value="UniProtKB-EC"/>
</dbReference>
<dbReference type="Gene3D" id="3.40.630.30">
    <property type="match status" value="1"/>
</dbReference>
<keyword evidence="3 4" id="KW-0012">Acyltransferase</keyword>
<feature type="binding site" evidence="4">
    <location>
        <position position="37"/>
    </location>
    <ligand>
        <name>1D-myo-inositol 2-(L-cysteinylamino)-2-deoxy-alpha-D-glucopyranoside</name>
        <dbReference type="ChEBI" id="CHEBI:58887"/>
    </ligand>
</feature>
<dbReference type="Pfam" id="PF00583">
    <property type="entry name" value="Acetyltransf_1"/>
    <property type="match status" value="1"/>
</dbReference>
<feature type="binding site" evidence="4">
    <location>
        <position position="230"/>
    </location>
    <ligand>
        <name>1D-myo-inositol 2-(L-cysteinylamino)-2-deoxy-alpha-D-glucopyranoside</name>
        <dbReference type="ChEBI" id="CHEBI:58887"/>
    </ligand>
</feature>
<proteinExistence type="inferred from homology"/>
<gene>
    <name evidence="4 6" type="primary">mshD</name>
    <name evidence="6" type="ORF">ACFSCS_11940</name>
</gene>
<dbReference type="EC" id="2.3.1.189" evidence="4"/>